<gene>
    <name evidence="2" type="ORF">FC85_GL001755</name>
</gene>
<dbReference type="STRING" id="1423739.FC85_GL001755"/>
<dbReference type="InterPro" id="IPR038186">
    <property type="entry name" value="CHAD_dom_sf"/>
</dbReference>
<dbReference type="SMART" id="SM00880">
    <property type="entry name" value="CHAD"/>
    <property type="match status" value="1"/>
</dbReference>
<dbReference type="Pfam" id="PF05235">
    <property type="entry name" value="CHAD"/>
    <property type="match status" value="1"/>
</dbReference>
<dbReference type="EMBL" id="AZEY01000105">
    <property type="protein sequence ID" value="KRL62886.1"/>
    <property type="molecule type" value="Genomic_DNA"/>
</dbReference>
<name>A0A0R1S104_9LACO</name>
<sequence length="269" mass="31634">MMSITTILQQQYHSIQTEQIRYQNNPYDPERVHDLRVAIRTLRGLVKFLKREMPLEAYETLDKTLSNAAKIFSPLRDLDVLIVEAGAFAYAHPEGKANYRDFFKMFDNKRHEEMQQTLVDSVQQELTVDLDQVKAQLKTVNFNHVPDWTKLIAKELKRRKHQLIKQYDHLDFQDYPRVHHVRKKAKTLRYSATYFAEFVPKKAEKIRRQAKRVQDVCGSITDAHVNYVALNQLASQTTDDNNRALLLRIAQAQREKFTSIKKARKSSYL</sequence>
<comment type="caution">
    <text evidence="2">The sequence shown here is derived from an EMBL/GenBank/DDBJ whole genome shotgun (WGS) entry which is preliminary data.</text>
</comment>
<reference evidence="2 3" key="1">
    <citation type="journal article" date="2015" name="Genome Announc.">
        <title>Expanding the biotechnology potential of lactobacilli through comparative genomics of 213 strains and associated genera.</title>
        <authorList>
            <person name="Sun Z."/>
            <person name="Harris H.M."/>
            <person name="McCann A."/>
            <person name="Guo C."/>
            <person name="Argimon S."/>
            <person name="Zhang W."/>
            <person name="Yang X."/>
            <person name="Jeffery I.B."/>
            <person name="Cooney J.C."/>
            <person name="Kagawa T.F."/>
            <person name="Liu W."/>
            <person name="Song Y."/>
            <person name="Salvetti E."/>
            <person name="Wrobel A."/>
            <person name="Rasinkangas P."/>
            <person name="Parkhill J."/>
            <person name="Rea M.C."/>
            <person name="O'Sullivan O."/>
            <person name="Ritari J."/>
            <person name="Douillard F.P."/>
            <person name="Paul Ross R."/>
            <person name="Yang R."/>
            <person name="Briner A.E."/>
            <person name="Felis G.E."/>
            <person name="de Vos W.M."/>
            <person name="Barrangou R."/>
            <person name="Klaenhammer T.R."/>
            <person name="Caufield P.W."/>
            <person name="Cui Y."/>
            <person name="Zhang H."/>
            <person name="O'Toole P.W."/>
        </authorList>
    </citation>
    <scope>NUCLEOTIDE SEQUENCE [LARGE SCALE GENOMIC DNA]</scope>
    <source>
        <strain evidence="2 3">DSM 14421</strain>
    </source>
</reference>
<protein>
    <submittedName>
        <fullName evidence="2">CHAD domain protein</fullName>
    </submittedName>
</protein>
<dbReference type="RefSeq" id="WP_225427565.1">
    <property type="nucleotide sequence ID" value="NZ_AZEY01000105.1"/>
</dbReference>
<dbReference type="PROSITE" id="PS51708">
    <property type="entry name" value="CHAD"/>
    <property type="match status" value="1"/>
</dbReference>
<proteinExistence type="predicted"/>
<dbReference type="Gene3D" id="1.40.20.10">
    <property type="entry name" value="CHAD domain"/>
    <property type="match status" value="1"/>
</dbReference>
<organism evidence="2 3">
    <name type="scientific">Lentilactobacillus diolivorans DSM 14421</name>
    <dbReference type="NCBI Taxonomy" id="1423739"/>
    <lineage>
        <taxon>Bacteria</taxon>
        <taxon>Bacillati</taxon>
        <taxon>Bacillota</taxon>
        <taxon>Bacilli</taxon>
        <taxon>Lactobacillales</taxon>
        <taxon>Lactobacillaceae</taxon>
        <taxon>Lentilactobacillus</taxon>
    </lineage>
</organism>
<evidence type="ECO:0000313" key="3">
    <source>
        <dbReference type="Proteomes" id="UP000052013"/>
    </source>
</evidence>
<dbReference type="InterPro" id="IPR007899">
    <property type="entry name" value="CHAD_dom"/>
</dbReference>
<feature type="domain" description="CHAD" evidence="1">
    <location>
        <begin position="1"/>
        <end position="266"/>
    </location>
</feature>
<evidence type="ECO:0000259" key="1">
    <source>
        <dbReference type="PROSITE" id="PS51708"/>
    </source>
</evidence>
<accession>A0A0R1S104</accession>
<dbReference type="PANTHER" id="PTHR39339:SF1">
    <property type="entry name" value="CHAD DOMAIN-CONTAINING PROTEIN"/>
    <property type="match status" value="1"/>
</dbReference>
<dbReference type="PANTHER" id="PTHR39339">
    <property type="entry name" value="SLR1444 PROTEIN"/>
    <property type="match status" value="1"/>
</dbReference>
<evidence type="ECO:0000313" key="2">
    <source>
        <dbReference type="EMBL" id="KRL62886.1"/>
    </source>
</evidence>
<dbReference type="AlphaFoldDB" id="A0A0R1S104"/>
<dbReference type="PATRIC" id="fig|1423739.3.peg.1838"/>
<dbReference type="Proteomes" id="UP000052013">
    <property type="component" value="Unassembled WGS sequence"/>
</dbReference>